<name>A0A6J5N2W2_9CAUD</name>
<protein>
    <submittedName>
        <fullName evidence="1">Uncharacterized protein</fullName>
    </submittedName>
</protein>
<accession>A0A6J5N2W2</accession>
<proteinExistence type="predicted"/>
<evidence type="ECO:0000313" key="1">
    <source>
        <dbReference type="EMBL" id="CAB4152727.1"/>
    </source>
</evidence>
<reference evidence="1" key="1">
    <citation type="submission" date="2020-04" db="EMBL/GenBank/DDBJ databases">
        <authorList>
            <person name="Chiriac C."/>
            <person name="Salcher M."/>
            <person name="Ghai R."/>
            <person name="Kavagutti S V."/>
        </authorList>
    </citation>
    <scope>NUCLEOTIDE SEQUENCE</scope>
</reference>
<sequence length="235" mass="23886">MLKTVSSITNAIGALNYKGTWNASSNSPALASGVGTKGDYYVVGTAGTTTLDGISNWGVGDWAAFNGSVWQRVEGGADVNGVTVTATNAVSAGAAFGFKSTAYIANQPNPIWSFGDVPSYGITYFQGSSGLSNLDTIGFHFGTNTAAGSPFKFRQDGVFGASGQVQSGENFRVANAGNGVLFSGDNNILWRCGTGTPEGAVTAPVGSLFTRTDGGAGTTLYVKESGAGNTGWVAK</sequence>
<dbReference type="EMBL" id="LR796583">
    <property type="protein sequence ID" value="CAB4152727.1"/>
    <property type="molecule type" value="Genomic_DNA"/>
</dbReference>
<gene>
    <name evidence="1" type="ORF">UFOVP608_29</name>
</gene>
<organism evidence="1">
    <name type="scientific">uncultured Caudovirales phage</name>
    <dbReference type="NCBI Taxonomy" id="2100421"/>
    <lineage>
        <taxon>Viruses</taxon>
        <taxon>Duplodnaviria</taxon>
        <taxon>Heunggongvirae</taxon>
        <taxon>Uroviricota</taxon>
        <taxon>Caudoviricetes</taxon>
        <taxon>Peduoviridae</taxon>
        <taxon>Maltschvirus</taxon>
        <taxon>Maltschvirus maltsch</taxon>
    </lineage>
</organism>